<dbReference type="OrthoDB" id="670119at2"/>
<dbReference type="RefSeq" id="WP_008585132.1">
    <property type="nucleotide sequence ID" value="NZ_CP007035.1"/>
</dbReference>
<accession>W0F2X7</accession>
<gene>
    <name evidence="2" type="ORF">NIASO_06820</name>
</gene>
<evidence type="ECO:0000313" key="2">
    <source>
        <dbReference type="EMBL" id="AHF17400.1"/>
    </source>
</evidence>
<keyword evidence="1" id="KW-0732">Signal</keyword>
<dbReference type="HOGENOM" id="CLU_1784839_0_0_10"/>
<proteinExistence type="predicted"/>
<evidence type="ECO:0000256" key="1">
    <source>
        <dbReference type="SAM" id="SignalP"/>
    </source>
</evidence>
<dbReference type="EMBL" id="CP007035">
    <property type="protein sequence ID" value="AHF17400.1"/>
    <property type="molecule type" value="Genomic_DNA"/>
</dbReference>
<dbReference type="AlphaFoldDB" id="W0F2X7"/>
<sequence>MKRILTFSLLAVLATFIFASCSKHDYIDNNNPDIENGKVVYAPAGYNYYAVVQLFDSYAFIETMDNSSNKWPIRYDNLRGTFYDTQDNSVYNQTGQFWTTVRVHGFYNTETDADNALESYYAKNGYAKQQQLQTADSTSSSRTIK</sequence>
<reference evidence="2 3" key="1">
    <citation type="submission" date="2013-12" db="EMBL/GenBank/DDBJ databases">
        <authorList>
            <consortium name="DOE Joint Genome Institute"/>
            <person name="Eisen J."/>
            <person name="Huntemann M."/>
            <person name="Han J."/>
            <person name="Chen A."/>
            <person name="Kyrpides N."/>
            <person name="Mavromatis K."/>
            <person name="Markowitz V."/>
            <person name="Palaniappan K."/>
            <person name="Ivanova N."/>
            <person name="Schaumberg A."/>
            <person name="Pati A."/>
            <person name="Liolios K."/>
            <person name="Nordberg H.P."/>
            <person name="Cantor M.N."/>
            <person name="Hua S.X."/>
            <person name="Woyke T."/>
        </authorList>
    </citation>
    <scope>NUCLEOTIDE SEQUENCE [LARGE SCALE GENOMIC DNA]</scope>
    <source>
        <strain evidence="3">DSM 19437</strain>
    </source>
</reference>
<protein>
    <recommendedName>
        <fullName evidence="4">Lipoprotein</fullName>
    </recommendedName>
</protein>
<name>W0F2X7_9BACT</name>
<dbReference type="Proteomes" id="UP000003586">
    <property type="component" value="Chromosome"/>
</dbReference>
<keyword evidence="3" id="KW-1185">Reference proteome</keyword>
<evidence type="ECO:0000313" key="3">
    <source>
        <dbReference type="Proteomes" id="UP000003586"/>
    </source>
</evidence>
<feature type="signal peptide" evidence="1">
    <location>
        <begin position="1"/>
        <end position="19"/>
    </location>
</feature>
<feature type="chain" id="PRO_5004787955" description="Lipoprotein" evidence="1">
    <location>
        <begin position="20"/>
        <end position="145"/>
    </location>
</feature>
<dbReference type="KEGG" id="nso:NIASO_06820"/>
<organism evidence="2 3">
    <name type="scientific">Niabella soli DSM 19437</name>
    <dbReference type="NCBI Taxonomy" id="929713"/>
    <lineage>
        <taxon>Bacteria</taxon>
        <taxon>Pseudomonadati</taxon>
        <taxon>Bacteroidota</taxon>
        <taxon>Chitinophagia</taxon>
        <taxon>Chitinophagales</taxon>
        <taxon>Chitinophagaceae</taxon>
        <taxon>Niabella</taxon>
    </lineage>
</organism>
<dbReference type="PROSITE" id="PS51257">
    <property type="entry name" value="PROKAR_LIPOPROTEIN"/>
    <property type="match status" value="1"/>
</dbReference>
<evidence type="ECO:0008006" key="4">
    <source>
        <dbReference type="Google" id="ProtNLM"/>
    </source>
</evidence>